<evidence type="ECO:0000256" key="2">
    <source>
        <dbReference type="ARBA" id="ARBA00022448"/>
    </source>
</evidence>
<evidence type="ECO:0000256" key="5">
    <source>
        <dbReference type="RuleBase" id="RU003512"/>
    </source>
</evidence>
<dbReference type="PANTHER" id="PTHR42953">
    <property type="entry name" value="HIGH-AFFINITY ZINC UPTAKE SYSTEM PROTEIN ZNUA-RELATED"/>
    <property type="match status" value="1"/>
</dbReference>
<sequence precursor="true">MRKIIPFIMVILTTTLFGLNLVATINPYYLLLKDLVASTNCGIHLLIKPTSNPHTFSPTISDVKKLSAADFVLANGLDLEPYLKGYKNVIYASDFIPKEFLIEADEHQEDHHDHGKFNPHIWLSPKLVKDFIIPKVVEVLSQKDPQNEEIYRKNAFNLIKRLEDIQVRLDQTLRNFENGVLVITHPSTVYLTSEYKIKTLALEEGHGKEPSAKKIKEIIEEAKQRKLLGIFAEKQFNPKLLEQIAKELKQKIIVIDHLGVEANNIVEYYENLLKAFQEAVQAR</sequence>
<gene>
    <name evidence="7" type="ORF">Theth_1536</name>
</gene>
<feature type="transmembrane region" description="Helical" evidence="6">
    <location>
        <begin position="7"/>
        <end position="31"/>
    </location>
</feature>
<evidence type="ECO:0000313" key="7">
    <source>
        <dbReference type="EMBL" id="AEH51589.1"/>
    </source>
</evidence>
<keyword evidence="2 5" id="KW-0813">Transport</keyword>
<evidence type="ECO:0000256" key="1">
    <source>
        <dbReference type="ARBA" id="ARBA00004196"/>
    </source>
</evidence>
<keyword evidence="3" id="KW-0479">Metal-binding</keyword>
<dbReference type="STRING" id="688269.Theth_1536"/>
<keyword evidence="6" id="KW-0472">Membrane</keyword>
<dbReference type="GO" id="GO:0046872">
    <property type="term" value="F:metal ion binding"/>
    <property type="evidence" value="ECO:0007669"/>
    <property type="project" value="UniProtKB-KW"/>
</dbReference>
<proteinExistence type="inferred from homology"/>
<dbReference type="Pfam" id="PF01297">
    <property type="entry name" value="ZnuA"/>
    <property type="match status" value="1"/>
</dbReference>
<dbReference type="PRINTS" id="PR00690">
    <property type="entry name" value="ADHESNFAMILY"/>
</dbReference>
<evidence type="ECO:0000256" key="3">
    <source>
        <dbReference type="ARBA" id="ARBA00022723"/>
    </source>
</evidence>
<evidence type="ECO:0000256" key="6">
    <source>
        <dbReference type="SAM" id="Phobius"/>
    </source>
</evidence>
<name>F7YU07_9THEM</name>
<dbReference type="RefSeq" id="WP_013932801.1">
    <property type="nucleotide sequence ID" value="NC_015707.1"/>
</dbReference>
<organism evidence="7 8">
    <name type="scientific">Pseudothermotoga thermarum DSM 5069</name>
    <dbReference type="NCBI Taxonomy" id="688269"/>
    <lineage>
        <taxon>Bacteria</taxon>
        <taxon>Thermotogati</taxon>
        <taxon>Thermotogota</taxon>
        <taxon>Thermotogae</taxon>
        <taxon>Thermotogales</taxon>
        <taxon>Thermotogaceae</taxon>
        <taxon>Pseudothermotoga</taxon>
    </lineage>
</organism>
<evidence type="ECO:0000313" key="8">
    <source>
        <dbReference type="Proteomes" id="UP000006804"/>
    </source>
</evidence>
<evidence type="ECO:0000256" key="4">
    <source>
        <dbReference type="ARBA" id="ARBA00022729"/>
    </source>
</evidence>
<dbReference type="GO" id="GO:0007155">
    <property type="term" value="P:cell adhesion"/>
    <property type="evidence" value="ECO:0007669"/>
    <property type="project" value="InterPro"/>
</dbReference>
<comment type="similarity">
    <text evidence="5">Belongs to the bacterial solute-binding protein 9 family.</text>
</comment>
<dbReference type="KEGG" id="tta:Theth_1536"/>
<keyword evidence="8" id="KW-1185">Reference proteome</keyword>
<keyword evidence="6" id="KW-0812">Transmembrane</keyword>
<dbReference type="PATRIC" id="fig|688269.3.peg.1585"/>
<dbReference type="PRINTS" id="PR00691">
    <property type="entry name" value="ADHESINB"/>
</dbReference>
<dbReference type="InterPro" id="IPR006127">
    <property type="entry name" value="ZnuA-like"/>
</dbReference>
<dbReference type="InterPro" id="IPR006129">
    <property type="entry name" value="AdhesinB"/>
</dbReference>
<dbReference type="Proteomes" id="UP000006804">
    <property type="component" value="Chromosome"/>
</dbReference>
<dbReference type="EMBL" id="CP002351">
    <property type="protein sequence ID" value="AEH51589.1"/>
    <property type="molecule type" value="Genomic_DNA"/>
</dbReference>
<dbReference type="GO" id="GO:0030313">
    <property type="term" value="C:cell envelope"/>
    <property type="evidence" value="ECO:0007669"/>
    <property type="project" value="UniProtKB-SubCell"/>
</dbReference>
<dbReference type="Gene3D" id="3.40.50.1980">
    <property type="entry name" value="Nitrogenase molybdenum iron protein domain"/>
    <property type="match status" value="2"/>
</dbReference>
<dbReference type="HOGENOM" id="CLU_016838_1_0_0"/>
<keyword evidence="6" id="KW-1133">Transmembrane helix</keyword>
<dbReference type="InterPro" id="IPR006128">
    <property type="entry name" value="Lipoprotein_PsaA-like"/>
</dbReference>
<dbReference type="GO" id="GO:0030001">
    <property type="term" value="P:metal ion transport"/>
    <property type="evidence" value="ECO:0007669"/>
    <property type="project" value="InterPro"/>
</dbReference>
<dbReference type="AlphaFoldDB" id="F7YU07"/>
<keyword evidence="4" id="KW-0732">Signal</keyword>
<dbReference type="InterPro" id="IPR050492">
    <property type="entry name" value="Bact_metal-bind_prot9"/>
</dbReference>
<accession>F7YU07</accession>
<dbReference type="OrthoDB" id="9810636at2"/>
<comment type="subcellular location">
    <subcellularLocation>
        <location evidence="1">Cell envelope</location>
    </subcellularLocation>
</comment>
<dbReference type="eggNOG" id="COG0803">
    <property type="taxonomic scope" value="Bacteria"/>
</dbReference>
<dbReference type="SUPFAM" id="SSF53807">
    <property type="entry name" value="Helical backbone' metal receptor"/>
    <property type="match status" value="1"/>
</dbReference>
<dbReference type="PANTHER" id="PTHR42953:SF1">
    <property type="entry name" value="METAL-BINDING PROTEIN HI_0362-RELATED"/>
    <property type="match status" value="1"/>
</dbReference>
<reference evidence="7 8" key="1">
    <citation type="submission" date="2010-11" db="EMBL/GenBank/DDBJ databases">
        <title>The complete genome of Thermotoga thermarum DSM 5069.</title>
        <authorList>
            <consortium name="US DOE Joint Genome Institute (JGI-PGF)"/>
            <person name="Lucas S."/>
            <person name="Copeland A."/>
            <person name="Lapidus A."/>
            <person name="Bruce D."/>
            <person name="Goodwin L."/>
            <person name="Pitluck S."/>
            <person name="Kyrpides N."/>
            <person name="Mavromatis K."/>
            <person name="Ivanova N."/>
            <person name="Zeytun A."/>
            <person name="Brettin T."/>
            <person name="Detter J.C."/>
            <person name="Tapia R."/>
            <person name="Han C."/>
            <person name="Land M."/>
            <person name="Hauser L."/>
            <person name="Markowitz V."/>
            <person name="Cheng J.-F."/>
            <person name="Hugenholtz P."/>
            <person name="Woyke T."/>
            <person name="Wu D."/>
            <person name="Spring S."/>
            <person name="Schroeder M."/>
            <person name="Brambilla E."/>
            <person name="Klenk H.-P."/>
            <person name="Eisen J.A."/>
        </authorList>
    </citation>
    <scope>NUCLEOTIDE SEQUENCE [LARGE SCALE GENOMIC DNA]</scope>
    <source>
        <strain evidence="7 8">DSM 5069</strain>
    </source>
</reference>
<protein>
    <submittedName>
        <fullName evidence="7">Periplasmic solute binding protein</fullName>
    </submittedName>
</protein>